<dbReference type="STRING" id="451.B6N58_07310"/>
<keyword evidence="6 7" id="KW-0961">Cell wall biogenesis/degradation</keyword>
<comment type="function">
    <text evidence="7">Functions as a peptidoglycan terminase that cleaves nascent peptidoglycan strands endolytically to terminate their elongation.</text>
</comment>
<evidence type="ECO:0000256" key="2">
    <source>
        <dbReference type="ARBA" id="ARBA00022692"/>
    </source>
</evidence>
<keyword evidence="5 7" id="KW-0456">Lyase</keyword>
<evidence type="ECO:0000313" key="10">
    <source>
        <dbReference type="Proteomes" id="UP000032414"/>
    </source>
</evidence>
<dbReference type="PATRIC" id="fig|451.8.peg.1568"/>
<keyword evidence="11" id="KW-1185">Reference proteome</keyword>
<keyword evidence="4 7" id="KW-0472">Membrane</keyword>
<evidence type="ECO:0000313" key="9">
    <source>
        <dbReference type="EMBL" id="SCY70633.1"/>
    </source>
</evidence>
<reference evidence="10" key="2">
    <citation type="submission" date="2014-09" db="EMBL/GenBank/DDBJ databases">
        <authorList>
            <person name="Gomez-Valero L."/>
        </authorList>
    </citation>
    <scope>NUCLEOTIDE SEQUENCE [LARGE SCALE GENOMIC DNA]</scope>
    <source>
        <strain evidence="10">ATCC33218</strain>
    </source>
</reference>
<comment type="catalytic activity">
    <reaction evidence="7">
        <text>a peptidoglycan chain = a peptidoglycan chain with N-acetyl-1,6-anhydromuramyl-[peptide] at the reducing end + a peptidoglycan chain with N-acetylglucosamine at the non-reducing end.</text>
        <dbReference type="EC" id="4.2.2.29"/>
    </reaction>
</comment>
<feature type="site" description="Important for catalytic activity" evidence="7">
    <location>
        <position position="215"/>
    </location>
</feature>
<dbReference type="Pfam" id="PF02618">
    <property type="entry name" value="YceG"/>
    <property type="match status" value="1"/>
</dbReference>
<dbReference type="AlphaFoldDB" id="A0A098GEY0"/>
<evidence type="ECO:0000256" key="7">
    <source>
        <dbReference type="HAMAP-Rule" id="MF_02065"/>
    </source>
</evidence>
<dbReference type="GO" id="GO:0071555">
    <property type="term" value="P:cell wall organization"/>
    <property type="evidence" value="ECO:0007669"/>
    <property type="project" value="UniProtKB-KW"/>
</dbReference>
<dbReference type="NCBIfam" id="TIGR00247">
    <property type="entry name" value="endolytic transglycosylase MltG"/>
    <property type="match status" value="1"/>
</dbReference>
<evidence type="ECO:0000313" key="8">
    <source>
        <dbReference type="EMBL" id="CEG61024.1"/>
    </source>
</evidence>
<dbReference type="PANTHER" id="PTHR30518:SF2">
    <property type="entry name" value="ENDOLYTIC MUREIN TRANSGLYCOSYLASE"/>
    <property type="match status" value="1"/>
</dbReference>
<dbReference type="GO" id="GO:0009252">
    <property type="term" value="P:peptidoglycan biosynthetic process"/>
    <property type="evidence" value="ECO:0007669"/>
    <property type="project" value="UniProtKB-UniRule"/>
</dbReference>
<dbReference type="InterPro" id="IPR003770">
    <property type="entry name" value="MLTG-like"/>
</dbReference>
<dbReference type="GO" id="GO:0005886">
    <property type="term" value="C:plasma membrane"/>
    <property type="evidence" value="ECO:0007669"/>
    <property type="project" value="UniProtKB-UniRule"/>
</dbReference>
<keyword evidence="2 7" id="KW-0812">Transmembrane</keyword>
<dbReference type="EMBL" id="LN614830">
    <property type="protein sequence ID" value="CEG61024.1"/>
    <property type="molecule type" value="Genomic_DNA"/>
</dbReference>
<evidence type="ECO:0000256" key="3">
    <source>
        <dbReference type="ARBA" id="ARBA00022989"/>
    </source>
</evidence>
<evidence type="ECO:0000256" key="5">
    <source>
        <dbReference type="ARBA" id="ARBA00023239"/>
    </source>
</evidence>
<keyword evidence="7" id="KW-0997">Cell inner membrane</keyword>
<reference evidence="8" key="1">
    <citation type="submission" date="2014-09" db="EMBL/GenBank/DDBJ databases">
        <authorList>
            <person name="GOMEZ-VALERO Laura"/>
        </authorList>
    </citation>
    <scope>NUCLEOTIDE SEQUENCE</scope>
    <source>
        <strain evidence="8">ATCC33218</strain>
    </source>
</reference>
<sequence>MEGRRFKSALFFCLAMGLIVLSAIGYKFYSIFLKPMIDKTSAPITIIVDRNTSASDFVRMLESKQLVSSHRLFLSLIRFKGLAHRLKAGIYQITPGESALHFLYKVEAGEVLVESFRIIEGTNLNQVSINLQNAPYLEYKPSDWLPIIGTHSSAEGLLLADTYNYNAGSEAKFLLRLANQKLQQYLSESWQNRSPNLPYQTPYELLIAASILEKEASIPAEKKIISGVIVNRIKKNMPLQMDPTVIYALGKNYTGKLTHEDMSVNSPYNTYLHRGLPPTPIAMVGKEAIDAAAHPLVTNYLYYVAKGDGSHYFSETYEEQKKAIEQYQK</sequence>
<dbReference type="HAMAP" id="MF_02065">
    <property type="entry name" value="MltG"/>
    <property type="match status" value="1"/>
</dbReference>
<dbReference type="HOGENOM" id="CLU_025574_0_2_6"/>
<evidence type="ECO:0000256" key="1">
    <source>
        <dbReference type="ARBA" id="ARBA00022475"/>
    </source>
</evidence>
<dbReference type="Gene3D" id="3.30.1490.480">
    <property type="entry name" value="Endolytic murein transglycosylase"/>
    <property type="match status" value="1"/>
</dbReference>
<dbReference type="Proteomes" id="UP000032414">
    <property type="component" value="Chromosome I"/>
</dbReference>
<dbReference type="OrthoDB" id="9814591at2"/>
<reference evidence="9 11" key="3">
    <citation type="submission" date="2016-10" db="EMBL/GenBank/DDBJ databases">
        <authorList>
            <person name="Varghese N."/>
            <person name="Submissions S."/>
        </authorList>
    </citation>
    <scope>NUCLEOTIDE SEQUENCE [LARGE SCALE GENOMIC DNA]</scope>
    <source>
        <strain evidence="9 11">ATCC 33218</strain>
    </source>
</reference>
<evidence type="ECO:0000256" key="4">
    <source>
        <dbReference type="ARBA" id="ARBA00023136"/>
    </source>
</evidence>
<dbReference type="CDD" id="cd08010">
    <property type="entry name" value="MltG_like"/>
    <property type="match status" value="1"/>
</dbReference>
<accession>A0A098GEY0</accession>
<keyword evidence="1 7" id="KW-1003">Cell membrane</keyword>
<organism evidence="8 10">
    <name type="scientific">Legionella micdadei</name>
    <name type="common">Tatlockia micdadei</name>
    <dbReference type="NCBI Taxonomy" id="451"/>
    <lineage>
        <taxon>Bacteria</taxon>
        <taxon>Pseudomonadati</taxon>
        <taxon>Pseudomonadota</taxon>
        <taxon>Gammaproteobacteria</taxon>
        <taxon>Legionellales</taxon>
        <taxon>Legionellaceae</taxon>
        <taxon>Legionella</taxon>
    </lineage>
</organism>
<dbReference type="Gene3D" id="3.30.160.60">
    <property type="entry name" value="Classic Zinc Finger"/>
    <property type="match status" value="1"/>
</dbReference>
<dbReference type="GO" id="GO:0008932">
    <property type="term" value="F:lytic endotransglycosylase activity"/>
    <property type="evidence" value="ECO:0007669"/>
    <property type="project" value="UniProtKB-UniRule"/>
</dbReference>
<evidence type="ECO:0000313" key="11">
    <source>
        <dbReference type="Proteomes" id="UP000182998"/>
    </source>
</evidence>
<dbReference type="EMBL" id="FMVN01000014">
    <property type="protein sequence ID" value="SCY70633.1"/>
    <property type="molecule type" value="Genomic_DNA"/>
</dbReference>
<dbReference type="Proteomes" id="UP000182998">
    <property type="component" value="Unassembled WGS sequence"/>
</dbReference>
<protein>
    <recommendedName>
        <fullName evidence="7">Endolytic murein transglycosylase</fullName>
        <ecNumber evidence="7">4.2.2.29</ecNumber>
    </recommendedName>
    <alternativeName>
        <fullName evidence="7">Peptidoglycan lytic transglycosylase</fullName>
    </alternativeName>
    <alternativeName>
        <fullName evidence="7">Peptidoglycan polymerization terminase</fullName>
    </alternativeName>
</protein>
<evidence type="ECO:0000256" key="6">
    <source>
        <dbReference type="ARBA" id="ARBA00023316"/>
    </source>
</evidence>
<keyword evidence="3 7" id="KW-1133">Transmembrane helix</keyword>
<proteinExistence type="inferred from homology"/>
<comment type="similarity">
    <text evidence="7">Belongs to the transglycosylase MltG family.</text>
</comment>
<gene>
    <name evidence="7" type="primary">mltG</name>
    <name evidence="8" type="ORF">LMI_1730</name>
    <name evidence="9" type="ORF">SAMN02982997_02592</name>
</gene>
<dbReference type="KEGG" id="tmc:LMI_1730"/>
<dbReference type="RefSeq" id="WP_045099333.1">
    <property type="nucleotide sequence ID" value="NZ_CP020614.1"/>
</dbReference>
<name>A0A098GEY0_LEGMI</name>
<dbReference type="PANTHER" id="PTHR30518">
    <property type="entry name" value="ENDOLYTIC MUREIN TRANSGLYCOSYLASE"/>
    <property type="match status" value="1"/>
</dbReference>
<dbReference type="EC" id="4.2.2.29" evidence="7"/>